<dbReference type="AlphaFoldDB" id="A0A975JHE6"/>
<protein>
    <submittedName>
        <fullName evidence="1">Uncharacterized protein</fullName>
    </submittedName>
</protein>
<gene>
    <name evidence="1" type="ORF">KDD17_18305</name>
</gene>
<reference evidence="1" key="1">
    <citation type="submission" date="2021-04" db="EMBL/GenBank/DDBJ databases">
        <title>Complete genome sequence for Sulfitobacter sp. strain JK7-1.</title>
        <authorList>
            <person name="Park S.-J."/>
        </authorList>
    </citation>
    <scope>NUCLEOTIDE SEQUENCE</scope>
    <source>
        <strain evidence="1">JK7-1</strain>
    </source>
</reference>
<keyword evidence="2" id="KW-1185">Reference proteome</keyword>
<organism evidence="1 2">
    <name type="scientific">Sulfitobacter albidus</name>
    <dbReference type="NCBI Taxonomy" id="2829501"/>
    <lineage>
        <taxon>Bacteria</taxon>
        <taxon>Pseudomonadati</taxon>
        <taxon>Pseudomonadota</taxon>
        <taxon>Alphaproteobacteria</taxon>
        <taxon>Rhodobacterales</taxon>
        <taxon>Roseobacteraceae</taxon>
        <taxon>Sulfitobacter</taxon>
    </lineage>
</organism>
<evidence type="ECO:0000313" key="2">
    <source>
        <dbReference type="Proteomes" id="UP000683291"/>
    </source>
</evidence>
<dbReference type="RefSeq" id="WP_212706534.1">
    <property type="nucleotide sequence ID" value="NZ_CP073584.1"/>
</dbReference>
<dbReference type="Proteomes" id="UP000683291">
    <property type="component" value="Chromosome pJK7-1-3"/>
</dbReference>
<name>A0A975JHE6_9RHOB</name>
<accession>A0A975JHE6</accession>
<proteinExistence type="predicted"/>
<sequence>MNERSKSPKEVLDSASPRVKKAVNEILKQEQEFQGYKNTASAGKDKEIAQRIRQVIEREYQR</sequence>
<evidence type="ECO:0000313" key="1">
    <source>
        <dbReference type="EMBL" id="QUJ78342.1"/>
    </source>
</evidence>
<dbReference type="KEGG" id="sual:KDD17_18305"/>
<dbReference type="EMBL" id="CP073584">
    <property type="protein sequence ID" value="QUJ78342.1"/>
    <property type="molecule type" value="Genomic_DNA"/>
</dbReference>